<proteinExistence type="predicted"/>
<keyword evidence="2" id="KW-0732">Signal</keyword>
<feature type="region of interest" description="Disordered" evidence="1">
    <location>
        <begin position="26"/>
        <end position="86"/>
    </location>
</feature>
<name>A0A2B7X2L4_9EURO</name>
<feature type="chain" id="PRO_5013264980" evidence="2">
    <location>
        <begin position="24"/>
        <end position="216"/>
    </location>
</feature>
<feature type="signal peptide" evidence="2">
    <location>
        <begin position="1"/>
        <end position="23"/>
    </location>
</feature>
<organism evidence="3 4">
    <name type="scientific">Blastomyces parvus</name>
    <dbReference type="NCBI Taxonomy" id="2060905"/>
    <lineage>
        <taxon>Eukaryota</taxon>
        <taxon>Fungi</taxon>
        <taxon>Dikarya</taxon>
        <taxon>Ascomycota</taxon>
        <taxon>Pezizomycotina</taxon>
        <taxon>Eurotiomycetes</taxon>
        <taxon>Eurotiomycetidae</taxon>
        <taxon>Onygenales</taxon>
        <taxon>Ajellomycetaceae</taxon>
        <taxon>Blastomyces</taxon>
    </lineage>
</organism>
<sequence length="216" mass="24241">MTPQYLLLLKICCYLLLITSVFASPAPQDKPAERDRPTPVRWKRPGLKPLPPIHSGNLDNAMGHDDTKPADLESQQHGRNDMAAKKSQGSYAKGTCSFHLKETHACSLGDRLFHITLRDAKKRKIGRASRQYGTNGALMDEKTGPYKLASKLPHDLLILAHGESNPVHFKYGQYTWTSHTKKGKARCELGSWGPKSRSRTPCTTPRIRQMDCFFPC</sequence>
<dbReference type="Proteomes" id="UP000224080">
    <property type="component" value="Unassembled WGS sequence"/>
</dbReference>
<accession>A0A2B7X2L4</accession>
<feature type="compositionally biased region" description="Basic and acidic residues" evidence="1">
    <location>
        <begin position="62"/>
        <end position="84"/>
    </location>
</feature>
<evidence type="ECO:0000313" key="4">
    <source>
        <dbReference type="Proteomes" id="UP000224080"/>
    </source>
</evidence>
<dbReference type="AlphaFoldDB" id="A0A2B7X2L4"/>
<reference evidence="3 4" key="1">
    <citation type="submission" date="2017-10" db="EMBL/GenBank/DDBJ databases">
        <title>Comparative genomics in systemic dimorphic fungi from Ajellomycetaceae.</title>
        <authorList>
            <person name="Munoz J.F."/>
            <person name="Mcewen J.G."/>
            <person name="Clay O.K."/>
            <person name="Cuomo C.A."/>
        </authorList>
    </citation>
    <scope>NUCLEOTIDE SEQUENCE [LARGE SCALE GENOMIC DNA]</scope>
    <source>
        <strain evidence="3 4">UAMH130</strain>
    </source>
</reference>
<protein>
    <submittedName>
        <fullName evidence="3">Uncharacterized protein</fullName>
    </submittedName>
</protein>
<dbReference type="OrthoDB" id="21678at2759"/>
<gene>
    <name evidence="3" type="ORF">GX51_04315</name>
</gene>
<dbReference type="STRING" id="2060905.A0A2B7X2L4"/>
<keyword evidence="4" id="KW-1185">Reference proteome</keyword>
<comment type="caution">
    <text evidence="3">The sequence shown here is derived from an EMBL/GenBank/DDBJ whole genome shotgun (WGS) entry which is preliminary data.</text>
</comment>
<evidence type="ECO:0000256" key="1">
    <source>
        <dbReference type="SAM" id="MobiDB-lite"/>
    </source>
</evidence>
<evidence type="ECO:0000313" key="3">
    <source>
        <dbReference type="EMBL" id="PGH02997.1"/>
    </source>
</evidence>
<evidence type="ECO:0000256" key="2">
    <source>
        <dbReference type="SAM" id="SignalP"/>
    </source>
</evidence>
<dbReference type="EMBL" id="PDNC01000053">
    <property type="protein sequence ID" value="PGH02997.1"/>
    <property type="molecule type" value="Genomic_DNA"/>
</dbReference>